<gene>
    <name evidence="5" type="ORF">SVUK_LOCUS3423</name>
</gene>
<dbReference type="Proteomes" id="UP000270094">
    <property type="component" value="Unassembled WGS sequence"/>
</dbReference>
<evidence type="ECO:0000313" key="6">
    <source>
        <dbReference type="Proteomes" id="UP000270094"/>
    </source>
</evidence>
<evidence type="ECO:0000256" key="4">
    <source>
        <dbReference type="ARBA" id="ARBA00023136"/>
    </source>
</evidence>
<dbReference type="GO" id="GO:0016020">
    <property type="term" value="C:membrane"/>
    <property type="evidence" value="ECO:0007669"/>
    <property type="project" value="UniProtKB-SubCell"/>
</dbReference>
<evidence type="ECO:0000256" key="1">
    <source>
        <dbReference type="ARBA" id="ARBA00004141"/>
    </source>
</evidence>
<dbReference type="InterPro" id="IPR005178">
    <property type="entry name" value="Ostalpha/TMEM184C"/>
</dbReference>
<proteinExistence type="predicted"/>
<comment type="subcellular location">
    <subcellularLocation>
        <location evidence="1">Membrane</location>
        <topology evidence="1">Multi-pass membrane protein</topology>
    </subcellularLocation>
</comment>
<reference evidence="5 6" key="1">
    <citation type="submission" date="2018-11" db="EMBL/GenBank/DDBJ databases">
        <authorList>
            <consortium name="Pathogen Informatics"/>
        </authorList>
    </citation>
    <scope>NUCLEOTIDE SEQUENCE [LARGE SCALE GENOMIC DNA]</scope>
</reference>
<sequence length="150" mass="17303">MCVAFYGCYVMVPLGKEKVAPYRFLQLFTIVDIAQCVYTIQKFCFDFAACFGIISPDRLLTATAKAQFWASFMLTWEMMMLSATTTYLLRPTQSIFFDKYSIVDSTSMHNGSTQTIESFVVPQQRRASYQFDKIENDNIRVRRDSGPKMI</sequence>
<dbReference type="AlphaFoldDB" id="A0A3P7KAV2"/>
<keyword evidence="6" id="KW-1185">Reference proteome</keyword>
<protein>
    <submittedName>
        <fullName evidence="5">Uncharacterized protein</fullName>
    </submittedName>
</protein>
<name>A0A3P7KAV2_STRVU</name>
<keyword evidence="2" id="KW-0812">Transmembrane</keyword>
<dbReference type="EMBL" id="UYYB01008765">
    <property type="protein sequence ID" value="VDM68425.1"/>
    <property type="molecule type" value="Genomic_DNA"/>
</dbReference>
<keyword evidence="3" id="KW-1133">Transmembrane helix</keyword>
<keyword evidence="4" id="KW-0472">Membrane</keyword>
<organism evidence="5 6">
    <name type="scientific">Strongylus vulgaris</name>
    <name type="common">Blood worm</name>
    <dbReference type="NCBI Taxonomy" id="40348"/>
    <lineage>
        <taxon>Eukaryota</taxon>
        <taxon>Metazoa</taxon>
        <taxon>Ecdysozoa</taxon>
        <taxon>Nematoda</taxon>
        <taxon>Chromadorea</taxon>
        <taxon>Rhabditida</taxon>
        <taxon>Rhabditina</taxon>
        <taxon>Rhabditomorpha</taxon>
        <taxon>Strongyloidea</taxon>
        <taxon>Strongylidae</taxon>
        <taxon>Strongylus</taxon>
    </lineage>
</organism>
<evidence type="ECO:0000256" key="2">
    <source>
        <dbReference type="ARBA" id="ARBA00022692"/>
    </source>
</evidence>
<accession>A0A3P7KAV2</accession>
<dbReference type="Pfam" id="PF03619">
    <property type="entry name" value="Solute_trans_a"/>
    <property type="match status" value="1"/>
</dbReference>
<dbReference type="OrthoDB" id="5832279at2759"/>
<evidence type="ECO:0000313" key="5">
    <source>
        <dbReference type="EMBL" id="VDM68425.1"/>
    </source>
</evidence>
<evidence type="ECO:0000256" key="3">
    <source>
        <dbReference type="ARBA" id="ARBA00022989"/>
    </source>
</evidence>